<dbReference type="EMBL" id="GBRH01232786">
    <property type="protein sequence ID" value="JAD65109.1"/>
    <property type="molecule type" value="Transcribed_RNA"/>
</dbReference>
<sequence>MEVQISERNIQLRRVT</sequence>
<reference evidence="1" key="1">
    <citation type="submission" date="2014-09" db="EMBL/GenBank/DDBJ databases">
        <authorList>
            <person name="Magalhaes I.L.F."/>
            <person name="Oliveira U."/>
            <person name="Santos F.R."/>
            <person name="Vidigal T.H.D.A."/>
            <person name="Brescovit A.D."/>
            <person name="Santos A.J."/>
        </authorList>
    </citation>
    <scope>NUCLEOTIDE SEQUENCE</scope>
    <source>
        <tissue evidence="1">Shoot tissue taken approximately 20 cm above the soil surface</tissue>
    </source>
</reference>
<proteinExistence type="predicted"/>
<protein>
    <submittedName>
        <fullName evidence="1">Uncharacterized protein</fullName>
    </submittedName>
</protein>
<dbReference type="AlphaFoldDB" id="A0A0A9BMG5"/>
<organism evidence="1">
    <name type="scientific">Arundo donax</name>
    <name type="common">Giant reed</name>
    <name type="synonym">Donax arundinaceus</name>
    <dbReference type="NCBI Taxonomy" id="35708"/>
    <lineage>
        <taxon>Eukaryota</taxon>
        <taxon>Viridiplantae</taxon>
        <taxon>Streptophyta</taxon>
        <taxon>Embryophyta</taxon>
        <taxon>Tracheophyta</taxon>
        <taxon>Spermatophyta</taxon>
        <taxon>Magnoliopsida</taxon>
        <taxon>Liliopsida</taxon>
        <taxon>Poales</taxon>
        <taxon>Poaceae</taxon>
        <taxon>PACMAD clade</taxon>
        <taxon>Arundinoideae</taxon>
        <taxon>Arundineae</taxon>
        <taxon>Arundo</taxon>
    </lineage>
</organism>
<reference evidence="1" key="2">
    <citation type="journal article" date="2015" name="Data Brief">
        <title>Shoot transcriptome of the giant reed, Arundo donax.</title>
        <authorList>
            <person name="Barrero R.A."/>
            <person name="Guerrero F.D."/>
            <person name="Moolhuijzen P."/>
            <person name="Goolsby J.A."/>
            <person name="Tidwell J."/>
            <person name="Bellgard S.E."/>
            <person name="Bellgard M.I."/>
        </authorList>
    </citation>
    <scope>NUCLEOTIDE SEQUENCE</scope>
    <source>
        <tissue evidence="1">Shoot tissue taken approximately 20 cm above the soil surface</tissue>
    </source>
</reference>
<evidence type="ECO:0000313" key="1">
    <source>
        <dbReference type="EMBL" id="JAD65109.1"/>
    </source>
</evidence>
<name>A0A0A9BMG5_ARUDO</name>
<accession>A0A0A9BMG5</accession>